<comment type="caution">
    <text evidence="1">The sequence shown here is derived from an EMBL/GenBank/DDBJ whole genome shotgun (WGS) entry which is preliminary data.</text>
</comment>
<gene>
    <name evidence="1" type="ORF">FHU12_4062</name>
</gene>
<dbReference type="InterPro" id="IPR025612">
    <property type="entry name" value="YqjK"/>
</dbReference>
<organism evidence="1 2">
    <name type="scientific">Serratia marcescens</name>
    <dbReference type="NCBI Taxonomy" id="615"/>
    <lineage>
        <taxon>Bacteria</taxon>
        <taxon>Pseudomonadati</taxon>
        <taxon>Pseudomonadota</taxon>
        <taxon>Gammaproteobacteria</taxon>
        <taxon>Enterobacterales</taxon>
        <taxon>Yersiniaceae</taxon>
        <taxon>Serratia</taxon>
    </lineage>
</organism>
<protein>
    <submittedName>
        <fullName evidence="1">YqjK-like protein</fullName>
    </submittedName>
</protein>
<evidence type="ECO:0000313" key="1">
    <source>
        <dbReference type="EMBL" id="TQI86443.1"/>
    </source>
</evidence>
<reference evidence="1 2" key="1">
    <citation type="submission" date="2019-06" db="EMBL/GenBank/DDBJ databases">
        <authorList>
            <person name="Deangelis K."/>
            <person name="Huntemann M."/>
            <person name="Clum A."/>
            <person name="Pillay M."/>
            <person name="Palaniappan K."/>
            <person name="Varghese N."/>
            <person name="Mikhailova N."/>
            <person name="Stamatis D."/>
            <person name="Reddy T."/>
            <person name="Daum C."/>
            <person name="Shapiro N."/>
            <person name="Ivanova N."/>
            <person name="Kyrpides N."/>
            <person name="Woyke T."/>
        </authorList>
    </citation>
    <scope>NUCLEOTIDE SEQUENCE [LARGE SCALE GENOMIC DNA]</scope>
    <source>
        <strain evidence="1 2">106R</strain>
    </source>
</reference>
<dbReference type="Proteomes" id="UP000320710">
    <property type="component" value="Unassembled WGS sequence"/>
</dbReference>
<dbReference type="RefSeq" id="WP_141971378.1">
    <property type="nucleotide sequence ID" value="NZ_VFMJ01000001.1"/>
</dbReference>
<name>A0AA46QD80_SERMA</name>
<evidence type="ECO:0000313" key="2">
    <source>
        <dbReference type="Proteomes" id="UP000320710"/>
    </source>
</evidence>
<dbReference type="Pfam" id="PF13997">
    <property type="entry name" value="YqjK"/>
    <property type="match status" value="1"/>
</dbReference>
<proteinExistence type="predicted"/>
<accession>A0AA46QD80</accession>
<dbReference type="EMBL" id="VFMJ01000001">
    <property type="protein sequence ID" value="TQI86443.1"/>
    <property type="molecule type" value="Genomic_DNA"/>
</dbReference>
<reference evidence="1 2" key="2">
    <citation type="submission" date="2019-07" db="EMBL/GenBank/DDBJ databases">
        <title>Investigation of anaerobic lignin degradation for improved lignocellulosic biofuels.</title>
        <authorList>
            <person name="Deangelis K.PhD."/>
        </authorList>
    </citation>
    <scope>NUCLEOTIDE SEQUENCE [LARGE SCALE GENOMIC DNA]</scope>
    <source>
        <strain evidence="1 2">106R</strain>
    </source>
</reference>
<dbReference type="AlphaFoldDB" id="A0AA46QD80"/>
<sequence length="97" mass="11550">MNVRELRENRKQQLLQQIAQQRQILSLLKSDWLRLSEPVDRGWQALYRCRAFTVPGIGIAALYALKSKPSRLFIWPRRAVAAWGAMKFIRQRIRLFR</sequence>